<dbReference type="Proteomes" id="UP000526501">
    <property type="component" value="Unassembled WGS sequence"/>
</dbReference>
<dbReference type="RefSeq" id="WP_185658628.1">
    <property type="nucleotide sequence ID" value="NZ_CAWPOO010000001.1"/>
</dbReference>
<organism evidence="2 3">
    <name type="scientific">Pelagicoccus albus</name>
    <dbReference type="NCBI Taxonomy" id="415222"/>
    <lineage>
        <taxon>Bacteria</taxon>
        <taxon>Pseudomonadati</taxon>
        <taxon>Verrucomicrobiota</taxon>
        <taxon>Opitutia</taxon>
        <taxon>Puniceicoccales</taxon>
        <taxon>Pelagicoccaceae</taxon>
        <taxon>Pelagicoccus</taxon>
    </lineage>
</organism>
<keyword evidence="1" id="KW-0732">Signal</keyword>
<comment type="caution">
    <text evidence="2">The sequence shown here is derived from an EMBL/GenBank/DDBJ whole genome shotgun (WGS) entry which is preliminary data.</text>
</comment>
<sequence length="601" mass="65524">MKNRTKLLCGLASVASFATLSFAELNTPFQSLPEETIVAFRFDNSPEAIAKYVDSTKIGQLLLSDEKIAEYKAFVEKLIDSEDAEGNFARKLSEVGLEVDDLYQMVTSHIGGAVVDHEVPGHLSMPTLLVWAEMKDGVAEQAFNAILEGAAENEAFERIDLDLPGGPGARIRDNADGSSFLIAQIENRFIFGIGQVREPIPDMEAARVFEEAELEALGQFLMAQIEDGGEFLSSYYSDPGLSEARPDFETRLELLGDVSKLLEFVPTPGIRGIKALGVEEFTKFGVWSGLKDMEERSVIFLGAPAPRSGIAKLLENEFFEFQPPAWVPSSVNAYSAASFDMMKLYDFALETAKKFAPPEQVEQQVAMANGQLQMMLQADIPTLLSAFGNRMHVVEYPIEIETILGPDGTSLDIPRSSQAIVMDFSRPEILQAGMAMLGGMAQNPNSGFELIDEQGFSGVRVKNDVQGTVTIAHGLGKLVFAVGADITSSRIFSALTNLPEGEDALANSPELREYLADGGVKPGMMFSFSRGEQMLKNLAPVMENLSDTMRASSGEEAGELMDELLDLMPSEEELEGLLGIAFSRAYYNESGVVLEGVNQYK</sequence>
<dbReference type="EMBL" id="JACHVC010000001">
    <property type="protein sequence ID" value="MBC2604740.1"/>
    <property type="molecule type" value="Genomic_DNA"/>
</dbReference>
<evidence type="ECO:0000256" key="1">
    <source>
        <dbReference type="SAM" id="SignalP"/>
    </source>
</evidence>
<name>A0A7X1B5G4_9BACT</name>
<dbReference type="AlphaFoldDB" id="A0A7X1B5G4"/>
<reference evidence="2 3" key="1">
    <citation type="submission" date="2020-07" db="EMBL/GenBank/DDBJ databases">
        <authorList>
            <person name="Feng X."/>
        </authorList>
    </citation>
    <scope>NUCLEOTIDE SEQUENCE [LARGE SCALE GENOMIC DNA]</scope>
    <source>
        <strain evidence="2 3">JCM23202</strain>
    </source>
</reference>
<evidence type="ECO:0008006" key="4">
    <source>
        <dbReference type="Google" id="ProtNLM"/>
    </source>
</evidence>
<gene>
    <name evidence="2" type="ORF">H5P27_01585</name>
</gene>
<feature type="signal peptide" evidence="1">
    <location>
        <begin position="1"/>
        <end position="23"/>
    </location>
</feature>
<evidence type="ECO:0000313" key="3">
    <source>
        <dbReference type="Proteomes" id="UP000526501"/>
    </source>
</evidence>
<proteinExistence type="predicted"/>
<feature type="chain" id="PRO_5031046519" description="DUF3352 domain-containing protein" evidence="1">
    <location>
        <begin position="24"/>
        <end position="601"/>
    </location>
</feature>
<accession>A0A7X1B5G4</accession>
<evidence type="ECO:0000313" key="2">
    <source>
        <dbReference type="EMBL" id="MBC2604740.1"/>
    </source>
</evidence>
<protein>
    <recommendedName>
        <fullName evidence="4">DUF3352 domain-containing protein</fullName>
    </recommendedName>
</protein>
<keyword evidence="3" id="KW-1185">Reference proteome</keyword>